<dbReference type="GO" id="GO:0008173">
    <property type="term" value="F:RNA methyltransferase activity"/>
    <property type="evidence" value="ECO:0007669"/>
    <property type="project" value="InterPro"/>
</dbReference>
<dbReference type="SUPFAM" id="SSF55315">
    <property type="entry name" value="L30e-like"/>
    <property type="match status" value="1"/>
</dbReference>
<proteinExistence type="inferred from homology"/>
<keyword evidence="6" id="KW-1185">Reference proteome</keyword>
<keyword evidence="2 5" id="KW-0489">Methyltransferase</keyword>
<comment type="similarity">
    <text evidence="1">Belongs to the class IV-like SAM-binding methyltransferase superfamily. RNA methyltransferase TrmH family.</text>
</comment>
<dbReference type="GO" id="GO:0005737">
    <property type="term" value="C:cytoplasm"/>
    <property type="evidence" value="ECO:0007669"/>
    <property type="project" value="UniProtKB-ARBA"/>
</dbReference>
<evidence type="ECO:0000256" key="3">
    <source>
        <dbReference type="ARBA" id="ARBA00022679"/>
    </source>
</evidence>
<dbReference type="Pfam" id="PF00588">
    <property type="entry name" value="SpoU_methylase"/>
    <property type="match status" value="1"/>
</dbReference>
<name>H5WWU5_9PSEU</name>
<evidence type="ECO:0000256" key="1">
    <source>
        <dbReference type="ARBA" id="ARBA00007228"/>
    </source>
</evidence>
<accession>H5WWU5</accession>
<reference evidence="5 6" key="1">
    <citation type="journal article" date="2012" name="Stand. Genomic Sci.">
        <title>Genome sequence of the ocean sediment bacterium Saccharomonospora marina type strain (XMU15(T)).</title>
        <authorList>
            <person name="Klenk H.P."/>
            <person name="Lu M."/>
            <person name="Lucas S."/>
            <person name="Lapidus A."/>
            <person name="Copeland A."/>
            <person name="Pitluck S."/>
            <person name="Goodwin L.A."/>
            <person name="Han C."/>
            <person name="Tapia R."/>
            <person name="Brambilla E.M."/>
            <person name="Potter G."/>
            <person name="Land M."/>
            <person name="Ivanova N."/>
            <person name="Rohde M."/>
            <person name="Goker M."/>
            <person name="Detter J.C."/>
            <person name="Li W.J."/>
            <person name="Kyrpides N.C."/>
            <person name="Woyke T."/>
        </authorList>
    </citation>
    <scope>NUCLEOTIDE SEQUENCE [LARGE SCALE GENOMIC DNA]</scope>
    <source>
        <strain evidence="5 6">XMU15</strain>
    </source>
</reference>
<dbReference type="PANTHER" id="PTHR43191:SF2">
    <property type="entry name" value="RRNA METHYLTRANSFERASE 3, MITOCHONDRIAL"/>
    <property type="match status" value="1"/>
</dbReference>
<dbReference type="InterPro" id="IPR029028">
    <property type="entry name" value="Alpha/beta_knot_MTases"/>
</dbReference>
<dbReference type="InterPro" id="IPR029064">
    <property type="entry name" value="Ribosomal_eL30-like_sf"/>
</dbReference>
<dbReference type="GO" id="GO:0006396">
    <property type="term" value="P:RNA processing"/>
    <property type="evidence" value="ECO:0007669"/>
    <property type="project" value="InterPro"/>
</dbReference>
<feature type="domain" description="RNA 2-O ribose methyltransferase substrate binding" evidence="4">
    <location>
        <begin position="38"/>
        <end position="107"/>
    </location>
</feature>
<dbReference type="AlphaFoldDB" id="H5WWU5"/>
<evidence type="ECO:0000256" key="2">
    <source>
        <dbReference type="ARBA" id="ARBA00022603"/>
    </source>
</evidence>
<dbReference type="SUPFAM" id="SSF75217">
    <property type="entry name" value="alpha/beta knot"/>
    <property type="match status" value="1"/>
</dbReference>
<dbReference type="EMBL" id="CM001439">
    <property type="protein sequence ID" value="EHR51708.1"/>
    <property type="molecule type" value="Genomic_DNA"/>
</dbReference>
<dbReference type="RefSeq" id="WP_009155090.1">
    <property type="nucleotide sequence ID" value="NZ_CM001439.1"/>
</dbReference>
<dbReference type="Gene3D" id="3.40.1280.10">
    <property type="match status" value="1"/>
</dbReference>
<dbReference type="InterPro" id="IPR053888">
    <property type="entry name" value="MRM3-like_sub_bind"/>
</dbReference>
<keyword evidence="3" id="KW-0808">Transferase</keyword>
<evidence type="ECO:0000259" key="4">
    <source>
        <dbReference type="SMART" id="SM00967"/>
    </source>
</evidence>
<dbReference type="CDD" id="cd18095">
    <property type="entry name" value="SpoU-like_rRNA-MTase"/>
    <property type="match status" value="1"/>
</dbReference>
<dbReference type="HOGENOM" id="CLU_021322_3_1_11"/>
<gene>
    <name evidence="5" type="ORF">SacmaDRAFT_3492</name>
</gene>
<protein>
    <submittedName>
        <fullName evidence="5">rRNA methylase</fullName>
    </submittedName>
</protein>
<dbReference type="InterPro" id="IPR001537">
    <property type="entry name" value="SpoU_MeTrfase"/>
</dbReference>
<dbReference type="InterPro" id="IPR029026">
    <property type="entry name" value="tRNA_m1G_MTases_N"/>
</dbReference>
<evidence type="ECO:0000313" key="6">
    <source>
        <dbReference type="Proteomes" id="UP000004926"/>
    </source>
</evidence>
<dbReference type="STRING" id="882083.SacmaDRAFT_3492"/>
<evidence type="ECO:0000313" key="5">
    <source>
        <dbReference type="EMBL" id="EHR51708.1"/>
    </source>
</evidence>
<organism evidence="5 6">
    <name type="scientific">Saccharomonospora marina XMU15</name>
    <dbReference type="NCBI Taxonomy" id="882083"/>
    <lineage>
        <taxon>Bacteria</taxon>
        <taxon>Bacillati</taxon>
        <taxon>Actinomycetota</taxon>
        <taxon>Actinomycetes</taxon>
        <taxon>Pseudonocardiales</taxon>
        <taxon>Pseudonocardiaceae</taxon>
        <taxon>Saccharomonospora</taxon>
    </lineage>
</organism>
<dbReference type="PANTHER" id="PTHR43191">
    <property type="entry name" value="RRNA METHYLTRANSFERASE 3"/>
    <property type="match status" value="1"/>
</dbReference>
<dbReference type="eggNOG" id="COG0566">
    <property type="taxonomic scope" value="Bacteria"/>
</dbReference>
<dbReference type="InterPro" id="IPR051259">
    <property type="entry name" value="rRNA_Methyltransferase"/>
</dbReference>
<dbReference type="Pfam" id="PF22435">
    <property type="entry name" value="MRM3-like_sub_bind"/>
    <property type="match status" value="1"/>
</dbReference>
<sequence>MISDSSPGHVLCGHRTPRVVAARRLTTRSGRAEAGRFLAEGAQAVREALTHGRVYEVFVTEAAARRHEELLRRAPKVSLVTQRAAELLSETVSPQGIVAVCDEVTVPLATALAGSPRQVAVLVGVTDPGNAGTVLRVADAAGADAVVFAGETVDVHNGKCVRASTGSLFHLPVARERDVDAVLAQCRRAGLRTVAAHGYAEHDLTTAPWLREPTAWLFGSEAHGLPAEVLEAVGTAVRVPILGRAESLNLATAAAVCLYARVLSGGPAEG</sequence>
<dbReference type="SMART" id="SM00967">
    <property type="entry name" value="SpoU_sub_bind"/>
    <property type="match status" value="1"/>
</dbReference>
<dbReference type="Gene3D" id="3.30.1330.30">
    <property type="match status" value="1"/>
</dbReference>
<dbReference type="InterPro" id="IPR013123">
    <property type="entry name" value="SpoU_subst-bd"/>
</dbReference>
<dbReference type="GO" id="GO:0003723">
    <property type="term" value="F:RNA binding"/>
    <property type="evidence" value="ECO:0007669"/>
    <property type="project" value="InterPro"/>
</dbReference>
<dbReference type="GO" id="GO:0032259">
    <property type="term" value="P:methylation"/>
    <property type="evidence" value="ECO:0007669"/>
    <property type="project" value="UniProtKB-KW"/>
</dbReference>
<dbReference type="Proteomes" id="UP000004926">
    <property type="component" value="Chromosome"/>
</dbReference>